<accession>A0A8J7UV05</accession>
<dbReference type="Pfam" id="PF10728">
    <property type="entry name" value="DUF2520"/>
    <property type="match status" value="1"/>
</dbReference>
<dbReference type="AlphaFoldDB" id="A0A8J7UV05"/>
<dbReference type="Gene3D" id="1.10.1040.20">
    <property type="entry name" value="ProC-like, C-terminal domain"/>
    <property type="match status" value="1"/>
</dbReference>
<organism evidence="3 4">
    <name type="scientific">Natronogracilivirga saccharolytica</name>
    <dbReference type="NCBI Taxonomy" id="2812953"/>
    <lineage>
        <taxon>Bacteria</taxon>
        <taxon>Pseudomonadati</taxon>
        <taxon>Balneolota</taxon>
        <taxon>Balneolia</taxon>
        <taxon>Balneolales</taxon>
        <taxon>Cyclonatronaceae</taxon>
        <taxon>Natronogracilivirga</taxon>
    </lineage>
</organism>
<reference evidence="3" key="1">
    <citation type="submission" date="2021-02" db="EMBL/GenBank/DDBJ databases">
        <title>Natronogracilivirga saccharolytica gen. nov. sp. nov. a new anaerobic, haloalkiliphilic carbohydrate-fermenting bacterium from soda lake and proposing of Cyclonatronumiaceae fam. nov. in the phylum Balneolaeota.</title>
        <authorList>
            <person name="Zhilina T.N."/>
            <person name="Sorokin D.Y."/>
            <person name="Zavarzina D.G."/>
            <person name="Toshchakov S.V."/>
            <person name="Kublanov I.V."/>
        </authorList>
    </citation>
    <scope>NUCLEOTIDE SEQUENCE</scope>
    <source>
        <strain evidence="3">Z-1702</strain>
    </source>
</reference>
<dbReference type="RefSeq" id="WP_210512078.1">
    <property type="nucleotide sequence ID" value="NZ_JAFIDN010000007.1"/>
</dbReference>
<evidence type="ECO:0000259" key="1">
    <source>
        <dbReference type="Pfam" id="PF03807"/>
    </source>
</evidence>
<feature type="domain" description="DUF2520" evidence="2">
    <location>
        <begin position="166"/>
        <end position="292"/>
    </location>
</feature>
<dbReference type="InterPro" id="IPR037108">
    <property type="entry name" value="TM1727-like_C_sf"/>
</dbReference>
<dbReference type="Gene3D" id="3.40.50.720">
    <property type="entry name" value="NAD(P)-binding Rossmann-like Domain"/>
    <property type="match status" value="1"/>
</dbReference>
<dbReference type="PANTHER" id="PTHR40459">
    <property type="entry name" value="CONSERVED HYPOTHETICAL ALANINE AND LEUCINE RICH PROTEIN"/>
    <property type="match status" value="1"/>
</dbReference>
<dbReference type="Pfam" id="PF03807">
    <property type="entry name" value="F420_oxidored"/>
    <property type="match status" value="1"/>
</dbReference>
<keyword evidence="4" id="KW-1185">Reference proteome</keyword>
<evidence type="ECO:0000313" key="4">
    <source>
        <dbReference type="Proteomes" id="UP000673975"/>
    </source>
</evidence>
<dbReference type="InterPro" id="IPR018931">
    <property type="entry name" value="DUF2520"/>
</dbReference>
<dbReference type="EMBL" id="JAFIDN010000007">
    <property type="protein sequence ID" value="MBP3192920.1"/>
    <property type="molecule type" value="Genomic_DNA"/>
</dbReference>
<evidence type="ECO:0000313" key="3">
    <source>
        <dbReference type="EMBL" id="MBP3192920.1"/>
    </source>
</evidence>
<gene>
    <name evidence="3" type="ORF">NATSA_09620</name>
</gene>
<sequence length="319" mass="34798">MTPLESSKQRFPGGISIIGTGRLGSSLALRLHSKGYTIKSLYSRNPESCERIADKVDAGICNTFPLKRSDLGDLVFLCLPDNQISRFAYDVAQQIYGDQDPGEYNPDKRKGAGGNGNYLHPAWIHTSGALPAEVLKPLSDKGAGTASFHPIQTFTSGNQEAAFEQCFITLQGNAGLCADLKLLVRAIGARPLPVDRDQKSAVHLGAVFVCNFLAPLFDASQQVLTASGNNVRAREIFRPLVEQTVKGLLENPPEEVLTGPVMRGDTKTIEKHIELLAGNPEALRLYRELGQAALRVAKRVDGRDDSRDSELESWLNEEE</sequence>
<dbReference type="InterPro" id="IPR036291">
    <property type="entry name" value="NAD(P)-bd_dom_sf"/>
</dbReference>
<evidence type="ECO:0000259" key="2">
    <source>
        <dbReference type="Pfam" id="PF10728"/>
    </source>
</evidence>
<feature type="domain" description="Pyrroline-5-carboxylate reductase catalytic N-terminal" evidence="1">
    <location>
        <begin position="15"/>
        <end position="91"/>
    </location>
</feature>
<proteinExistence type="predicted"/>
<dbReference type="Proteomes" id="UP000673975">
    <property type="component" value="Unassembled WGS sequence"/>
</dbReference>
<dbReference type="InterPro" id="IPR028939">
    <property type="entry name" value="P5C_Rdtase_cat_N"/>
</dbReference>
<protein>
    <submittedName>
        <fullName evidence="3">DUF2520 domain-containing protein</fullName>
    </submittedName>
</protein>
<comment type="caution">
    <text evidence="3">The sequence shown here is derived from an EMBL/GenBank/DDBJ whole genome shotgun (WGS) entry which is preliminary data.</text>
</comment>
<dbReference type="InterPro" id="IPR008927">
    <property type="entry name" value="6-PGluconate_DH-like_C_sf"/>
</dbReference>
<name>A0A8J7UV05_9BACT</name>
<dbReference type="SUPFAM" id="SSF48179">
    <property type="entry name" value="6-phosphogluconate dehydrogenase C-terminal domain-like"/>
    <property type="match status" value="1"/>
</dbReference>
<dbReference type="PANTHER" id="PTHR40459:SF1">
    <property type="entry name" value="CONSERVED HYPOTHETICAL ALANINE AND LEUCINE RICH PROTEIN"/>
    <property type="match status" value="1"/>
</dbReference>
<dbReference type="SUPFAM" id="SSF51735">
    <property type="entry name" value="NAD(P)-binding Rossmann-fold domains"/>
    <property type="match status" value="1"/>
</dbReference>